<protein>
    <submittedName>
        <fullName evidence="1">Uncharacterized protein</fullName>
    </submittedName>
</protein>
<dbReference type="EMBL" id="LYUD01000099">
    <property type="protein sequence ID" value="OAZ73152.1"/>
    <property type="molecule type" value="Genomic_DNA"/>
</dbReference>
<comment type="caution">
    <text evidence="1">The sequence shown here is derived from an EMBL/GenBank/DDBJ whole genome shotgun (WGS) entry which is preliminary data.</text>
</comment>
<proteinExistence type="predicted"/>
<name>A0A1A0DES2_ACEPA</name>
<evidence type="ECO:0000313" key="2">
    <source>
        <dbReference type="Proteomes" id="UP000093796"/>
    </source>
</evidence>
<accession>A0A1A0DES2</accession>
<dbReference type="InterPro" id="IPR025148">
    <property type="entry name" value="AtzG-like"/>
</dbReference>
<dbReference type="Proteomes" id="UP000093796">
    <property type="component" value="Unassembled WGS sequence"/>
</dbReference>
<organism evidence="1 2">
    <name type="scientific">Acetobacter pasteurianus</name>
    <name type="common">Acetobacter turbidans</name>
    <dbReference type="NCBI Taxonomy" id="438"/>
    <lineage>
        <taxon>Bacteria</taxon>
        <taxon>Pseudomonadati</taxon>
        <taxon>Pseudomonadota</taxon>
        <taxon>Alphaproteobacteria</taxon>
        <taxon>Acetobacterales</taxon>
        <taxon>Acetobacteraceae</taxon>
        <taxon>Acetobacter</taxon>
    </lineage>
</organism>
<dbReference type="OrthoDB" id="7220951at2"/>
<dbReference type="RefSeq" id="WP_004449881.1">
    <property type="nucleotide sequence ID" value="NZ_LYUD01000099.1"/>
</dbReference>
<evidence type="ECO:0000313" key="1">
    <source>
        <dbReference type="EMBL" id="OAZ73152.1"/>
    </source>
</evidence>
<dbReference type="PATRIC" id="fig|438.15.peg.1892"/>
<gene>
    <name evidence="1" type="ORF">SRCM100623_01698</name>
</gene>
<dbReference type="Pfam" id="PF13318">
    <property type="entry name" value="AtzG-like"/>
    <property type="match status" value="1"/>
</dbReference>
<reference evidence="1 2" key="1">
    <citation type="submission" date="2016-05" db="EMBL/GenBank/DDBJ databases">
        <title>Genome sequencing of Acetobacter pasteurianus strain SRCM100623.</title>
        <authorList>
            <person name="Song Y.R."/>
        </authorList>
    </citation>
    <scope>NUCLEOTIDE SEQUENCE [LARGE SCALE GENOMIC DNA]</scope>
    <source>
        <strain evidence="1 2">SRCM100623</strain>
    </source>
</reference>
<sequence>MTAPSSDQENLVRARATTIGLDLSPTCLPGVISNSALLTHYAKLVEQHTLPDTCEPAYEYIP</sequence>
<dbReference type="AlphaFoldDB" id="A0A1A0DES2"/>